<name>S0EM86_GIBF5</name>
<accession>S0EM86</accession>
<reference evidence="2" key="1">
    <citation type="journal article" date="2013" name="PLoS Pathog.">
        <title>Deciphering the cryptic genome: genome-wide analyses of the rice pathogen Fusarium fujikuroi reveal complex regulation of secondary metabolism and novel metabolites.</title>
        <authorList>
            <person name="Wiemann P."/>
            <person name="Sieber C.M."/>
            <person name="von Bargen K.W."/>
            <person name="Studt L."/>
            <person name="Niehaus E.M."/>
            <person name="Espino J.J."/>
            <person name="Huss K."/>
            <person name="Michielse C.B."/>
            <person name="Albermann S."/>
            <person name="Wagner D."/>
            <person name="Bergner S.V."/>
            <person name="Connolly L.R."/>
            <person name="Fischer A."/>
            <person name="Reuter G."/>
            <person name="Kleigrewe K."/>
            <person name="Bald T."/>
            <person name="Wingfield B.D."/>
            <person name="Ophir R."/>
            <person name="Freeman S."/>
            <person name="Hippler M."/>
            <person name="Smith K.M."/>
            <person name="Brown D.W."/>
            <person name="Proctor R.H."/>
            <person name="Munsterkotter M."/>
            <person name="Freitag M."/>
            <person name="Humpf H.U."/>
            <person name="Guldener U."/>
            <person name="Tudzynski B."/>
        </authorList>
    </citation>
    <scope>NUCLEOTIDE SEQUENCE [LARGE SCALE GENOMIC DNA]</scope>
    <source>
        <strain evidence="2">CBS 195.34 / IMI 58289 / NRRL A-6831</strain>
    </source>
</reference>
<organism evidence="1 2">
    <name type="scientific">Gibberella fujikuroi (strain CBS 195.34 / IMI 58289 / NRRL A-6831)</name>
    <name type="common">Bakanae and foot rot disease fungus</name>
    <name type="synonym">Fusarium fujikuroi</name>
    <dbReference type="NCBI Taxonomy" id="1279085"/>
    <lineage>
        <taxon>Eukaryota</taxon>
        <taxon>Fungi</taxon>
        <taxon>Dikarya</taxon>
        <taxon>Ascomycota</taxon>
        <taxon>Pezizomycotina</taxon>
        <taxon>Sordariomycetes</taxon>
        <taxon>Hypocreomycetidae</taxon>
        <taxon>Hypocreales</taxon>
        <taxon>Nectriaceae</taxon>
        <taxon>Fusarium</taxon>
        <taxon>Fusarium fujikuroi species complex</taxon>
    </lineage>
</organism>
<dbReference type="Proteomes" id="UP000016800">
    <property type="component" value="Chromosome XI"/>
</dbReference>
<proteinExistence type="predicted"/>
<dbReference type="AlphaFoldDB" id="S0EM86"/>
<evidence type="ECO:0000313" key="2">
    <source>
        <dbReference type="Proteomes" id="UP000016800"/>
    </source>
</evidence>
<protein>
    <submittedName>
        <fullName evidence="1">Uncharacterized protein</fullName>
    </submittedName>
</protein>
<keyword evidence="2" id="KW-1185">Reference proteome</keyword>
<sequence length="209" mass="23116">MSRFCEDMSDLSLPATTYTTMLQQDPRLKEACRSKIAETREEYRNWRLQQAEIPPQAPPVSYTMAFSPETRPPPTSTPYTMAYLPETRPAPTPVPVPVPVPAPEPAPAPYTVTYVPAPTQAPRVAAPSPIPLSGHNHQYITSQTAPQRTQEQIQAESEYVQCSRQWKEALDILSTAEIQMRAAEARMAALGVVPDAHALLHQMSSTNHG</sequence>
<evidence type="ECO:0000313" key="1">
    <source>
        <dbReference type="EMBL" id="CCT75722.1"/>
    </source>
</evidence>
<dbReference type="EMBL" id="HF679033">
    <property type="protein sequence ID" value="CCT75722.1"/>
    <property type="molecule type" value="Genomic_DNA"/>
</dbReference>
<gene>
    <name evidence="1" type="ORF">FFUJ_11758</name>
</gene>
<dbReference type="VEuPathDB" id="FungiDB:FFUJ_11758"/>
<dbReference type="HOGENOM" id="CLU_1315507_0_0_1"/>
<dbReference type="GeneID" id="35405219"/>
<dbReference type="RefSeq" id="XP_023437768.1">
    <property type="nucleotide sequence ID" value="XM_023570693.1"/>
</dbReference>